<dbReference type="InterPro" id="IPR029619">
    <property type="entry name" value="FAM81"/>
</dbReference>
<sequence length="290" mass="34244">MDQVQVLSAVCKRLNGDVESLMSQMTLRQSALAQIDANQQSQDDQLRQFNMDLQIKLSRTDAIIQKLQVDTEHISHGLRDAINGQQELNRSIAQRHQELKAELSSLSQRIERMFNEQQVVLRTFETDTARALATADSRARAFVDELRTEVFQIKAQKVSERERAEQRITQKIDEVKRSLENYDRYEKRIEDAIRQFERKNLDVEEHYKRSIHDLNRNATAIEQDVYKRFDDRYQRTITSLDKVKKEMRACFETLESSVETLQRITDARIKGTEEKLERQVQKLRREIDIM</sequence>
<dbReference type="OrthoDB" id="10014002at2759"/>
<dbReference type="AlphaFoldDB" id="A0A813MTS4"/>
<dbReference type="Proteomes" id="UP000663852">
    <property type="component" value="Unassembled WGS sequence"/>
</dbReference>
<evidence type="ECO:0000256" key="3">
    <source>
        <dbReference type="SAM" id="Coils"/>
    </source>
</evidence>
<evidence type="ECO:0000256" key="1">
    <source>
        <dbReference type="ARBA" id="ARBA00023054"/>
    </source>
</evidence>
<dbReference type="EMBL" id="CAJNOR010007456">
    <property type="protein sequence ID" value="CAF1617590.1"/>
    <property type="molecule type" value="Genomic_DNA"/>
</dbReference>
<feature type="coiled-coil region" evidence="3">
    <location>
        <begin position="161"/>
        <end position="202"/>
    </location>
</feature>
<reference evidence="4" key="1">
    <citation type="submission" date="2021-02" db="EMBL/GenBank/DDBJ databases">
        <authorList>
            <person name="Nowell W R."/>
        </authorList>
    </citation>
    <scope>NUCLEOTIDE SEQUENCE</scope>
</reference>
<keyword evidence="1 3" id="KW-0175">Coiled coil</keyword>
<comment type="similarity">
    <text evidence="2">Belongs to the FAM81 family.</text>
</comment>
<name>A0A813MTS4_ADIRI</name>
<proteinExistence type="inferred from homology"/>
<organism evidence="4 7">
    <name type="scientific">Adineta ricciae</name>
    <name type="common">Rotifer</name>
    <dbReference type="NCBI Taxonomy" id="249248"/>
    <lineage>
        <taxon>Eukaryota</taxon>
        <taxon>Metazoa</taxon>
        <taxon>Spiralia</taxon>
        <taxon>Gnathifera</taxon>
        <taxon>Rotifera</taxon>
        <taxon>Eurotatoria</taxon>
        <taxon>Bdelloidea</taxon>
        <taxon>Adinetida</taxon>
        <taxon>Adinetidae</taxon>
        <taxon>Adineta</taxon>
    </lineage>
</organism>
<dbReference type="Proteomes" id="UP000663828">
    <property type="component" value="Unassembled WGS sequence"/>
</dbReference>
<dbReference type="PANTHER" id="PTHR22420:SF4">
    <property type="entry name" value="PROTEIN FAM81A"/>
    <property type="match status" value="1"/>
</dbReference>
<evidence type="ECO:0000256" key="2">
    <source>
        <dbReference type="ARBA" id="ARBA00046344"/>
    </source>
</evidence>
<comment type="caution">
    <text evidence="4">The sequence shown here is derived from an EMBL/GenBank/DDBJ whole genome shotgun (WGS) entry which is preliminary data.</text>
</comment>
<keyword evidence="6" id="KW-1185">Reference proteome</keyword>
<accession>A0A813MTS4</accession>
<feature type="coiled-coil region" evidence="3">
    <location>
        <begin position="89"/>
        <end position="116"/>
    </location>
</feature>
<evidence type="ECO:0000313" key="4">
    <source>
        <dbReference type="EMBL" id="CAF0726082.1"/>
    </source>
</evidence>
<evidence type="ECO:0000313" key="7">
    <source>
        <dbReference type="Proteomes" id="UP000663852"/>
    </source>
</evidence>
<evidence type="ECO:0000313" key="6">
    <source>
        <dbReference type="Proteomes" id="UP000663828"/>
    </source>
</evidence>
<evidence type="ECO:0000313" key="5">
    <source>
        <dbReference type="EMBL" id="CAF1617590.1"/>
    </source>
</evidence>
<protein>
    <submittedName>
        <fullName evidence="4">Uncharacterized protein</fullName>
    </submittedName>
</protein>
<gene>
    <name evidence="4" type="ORF">EDS130_LOCUS708</name>
    <name evidence="5" type="ORF">XAT740_LOCUS49779</name>
</gene>
<dbReference type="PANTHER" id="PTHR22420">
    <property type="entry name" value="PROTEIN FAM81A"/>
    <property type="match status" value="1"/>
</dbReference>
<dbReference type="EMBL" id="CAJNOJ010000002">
    <property type="protein sequence ID" value="CAF0726082.1"/>
    <property type="molecule type" value="Genomic_DNA"/>
</dbReference>